<gene>
    <name evidence="1" type="ORF">ACFPFM_13875</name>
</gene>
<name>A0ABV9Y041_9PSEU</name>
<evidence type="ECO:0000313" key="2">
    <source>
        <dbReference type="Proteomes" id="UP001595833"/>
    </source>
</evidence>
<comment type="caution">
    <text evidence="1">The sequence shown here is derived from an EMBL/GenBank/DDBJ whole genome shotgun (WGS) entry which is preliminary data.</text>
</comment>
<proteinExistence type="predicted"/>
<accession>A0ABV9Y041</accession>
<sequence>MTSSADQATNRTSYQLRELIARGFQFLHPRDARGELAAVVGVRAHDAVIDVVRLHTPDDVVAMRMPADEVNVLAPSRFSWRRHGTATSVLEELLDLPDDRIA</sequence>
<dbReference type="Proteomes" id="UP001595833">
    <property type="component" value="Unassembled WGS sequence"/>
</dbReference>
<organism evidence="1 2">
    <name type="scientific">Saccharothrix xinjiangensis</name>
    <dbReference type="NCBI Taxonomy" id="204798"/>
    <lineage>
        <taxon>Bacteria</taxon>
        <taxon>Bacillati</taxon>
        <taxon>Actinomycetota</taxon>
        <taxon>Actinomycetes</taxon>
        <taxon>Pseudonocardiales</taxon>
        <taxon>Pseudonocardiaceae</taxon>
        <taxon>Saccharothrix</taxon>
    </lineage>
</organism>
<reference evidence="2" key="1">
    <citation type="journal article" date="2019" name="Int. J. Syst. Evol. Microbiol.">
        <title>The Global Catalogue of Microorganisms (GCM) 10K type strain sequencing project: providing services to taxonomists for standard genome sequencing and annotation.</title>
        <authorList>
            <consortium name="The Broad Institute Genomics Platform"/>
            <consortium name="The Broad Institute Genome Sequencing Center for Infectious Disease"/>
            <person name="Wu L."/>
            <person name="Ma J."/>
        </authorList>
    </citation>
    <scope>NUCLEOTIDE SEQUENCE [LARGE SCALE GENOMIC DNA]</scope>
    <source>
        <strain evidence="2">KCTC 12848</strain>
    </source>
</reference>
<protein>
    <submittedName>
        <fullName evidence="1">Uncharacterized protein</fullName>
    </submittedName>
</protein>
<evidence type="ECO:0000313" key="1">
    <source>
        <dbReference type="EMBL" id="MFC5054842.1"/>
    </source>
</evidence>
<dbReference type="RefSeq" id="WP_344033850.1">
    <property type="nucleotide sequence ID" value="NZ_BAAAKE010000001.1"/>
</dbReference>
<keyword evidence="2" id="KW-1185">Reference proteome</keyword>
<dbReference type="EMBL" id="JBHSJB010000011">
    <property type="protein sequence ID" value="MFC5054842.1"/>
    <property type="molecule type" value="Genomic_DNA"/>
</dbReference>